<accession>A0A6B1FDC1</accession>
<dbReference type="Pfam" id="PF13489">
    <property type="entry name" value="Methyltransf_23"/>
    <property type="match status" value="1"/>
</dbReference>
<feature type="compositionally biased region" description="Pro residues" evidence="1">
    <location>
        <begin position="232"/>
        <end position="242"/>
    </location>
</feature>
<name>A0A6B1FDC1_9SYNE</name>
<organism evidence="2">
    <name type="scientific">Synechococcus sp. SB0676_bin_10</name>
    <dbReference type="NCBI Taxonomy" id="2604869"/>
    <lineage>
        <taxon>Bacteria</taxon>
        <taxon>Bacillati</taxon>
        <taxon>Cyanobacteriota</taxon>
        <taxon>Cyanophyceae</taxon>
        <taxon>Synechococcales</taxon>
        <taxon>Synechococcaceae</taxon>
        <taxon>Synechococcus</taxon>
    </lineage>
</organism>
<keyword evidence="2" id="KW-0808">Transferase</keyword>
<dbReference type="PANTHER" id="PTHR43861">
    <property type="entry name" value="TRANS-ACONITATE 2-METHYLTRANSFERASE-RELATED"/>
    <property type="match status" value="1"/>
</dbReference>
<feature type="compositionally biased region" description="Polar residues" evidence="1">
    <location>
        <begin position="218"/>
        <end position="228"/>
    </location>
</feature>
<dbReference type="GO" id="GO:0008168">
    <property type="term" value="F:methyltransferase activity"/>
    <property type="evidence" value="ECO:0007669"/>
    <property type="project" value="UniProtKB-KW"/>
</dbReference>
<dbReference type="InterPro" id="IPR029063">
    <property type="entry name" value="SAM-dependent_MTases_sf"/>
</dbReference>
<dbReference type="AlphaFoldDB" id="A0A6B1FDC1"/>
<evidence type="ECO:0000256" key="1">
    <source>
        <dbReference type="SAM" id="MobiDB-lite"/>
    </source>
</evidence>
<dbReference type="Gene3D" id="3.40.50.150">
    <property type="entry name" value="Vaccinia Virus protein VP39"/>
    <property type="match status" value="1"/>
</dbReference>
<comment type="caution">
    <text evidence="2">The sequence shown here is derived from an EMBL/GenBank/DDBJ whole genome shotgun (WGS) entry which is preliminary data.</text>
</comment>
<feature type="region of interest" description="Disordered" evidence="1">
    <location>
        <begin position="207"/>
        <end position="242"/>
    </location>
</feature>
<dbReference type="SUPFAM" id="SSF53335">
    <property type="entry name" value="S-adenosyl-L-methionine-dependent methyltransferases"/>
    <property type="match status" value="1"/>
</dbReference>
<gene>
    <name evidence="2" type="ORF">F4162_04665</name>
</gene>
<keyword evidence="2" id="KW-0489">Methyltransferase</keyword>
<proteinExistence type="predicted"/>
<protein>
    <submittedName>
        <fullName evidence="2">Class I SAM-dependent methyltransferase</fullName>
    </submittedName>
</protein>
<dbReference type="CDD" id="cd02440">
    <property type="entry name" value="AdoMet_MTases"/>
    <property type="match status" value="1"/>
</dbReference>
<dbReference type="GO" id="GO:0032259">
    <property type="term" value="P:methylation"/>
    <property type="evidence" value="ECO:0007669"/>
    <property type="project" value="UniProtKB-KW"/>
</dbReference>
<dbReference type="EMBL" id="VYDO01000150">
    <property type="protein sequence ID" value="MYG38282.1"/>
    <property type="molecule type" value="Genomic_DNA"/>
</dbReference>
<reference evidence="2" key="1">
    <citation type="submission" date="2019-09" db="EMBL/GenBank/DDBJ databases">
        <title>Characterisation of the sponge microbiome using genome-centric metagenomics.</title>
        <authorList>
            <person name="Engelberts J.P."/>
            <person name="Robbins S.J."/>
            <person name="De Goeij J.M."/>
            <person name="Aranda M."/>
            <person name="Bell S.C."/>
            <person name="Webster N.S."/>
        </authorList>
    </citation>
    <scope>NUCLEOTIDE SEQUENCE</scope>
    <source>
        <strain evidence="2">SB0676_bin_10</strain>
    </source>
</reference>
<evidence type="ECO:0000313" key="2">
    <source>
        <dbReference type="EMBL" id="MYG38282.1"/>
    </source>
</evidence>
<sequence>MVKEAAAFWNGIAKHYAASPIKDIASYEFTLQRTRSYLRPQDKVLEIGAGTGSTALLLASSVAHITATDLSAEMIKIGQAKATQQGVHNIDFLVDGAMAEAVSGLYDVLLAHNLFHLLDDLPGVLKRANELLKAGGLLISKTPCKPQGLGPASYRLMQVVLPIMQLLGKAPFVAMRSSAELERLMKEQGFQMIESWNSGKDIRRYIVARNTAGKPESNRQSAQGNTGKPQDAPIPPSPHSSP</sequence>